<dbReference type="InterPro" id="IPR000210">
    <property type="entry name" value="BTB/POZ_dom"/>
</dbReference>
<feature type="compositionally biased region" description="Polar residues" evidence="1">
    <location>
        <begin position="341"/>
        <end position="350"/>
    </location>
</feature>
<comment type="caution">
    <text evidence="3">The sequence shown here is derived from an EMBL/GenBank/DDBJ whole genome shotgun (WGS) entry which is preliminary data.</text>
</comment>
<dbReference type="Proteomes" id="UP000292402">
    <property type="component" value="Unassembled WGS sequence"/>
</dbReference>
<evidence type="ECO:0000259" key="2">
    <source>
        <dbReference type="PROSITE" id="PS50097"/>
    </source>
</evidence>
<name>A0A4Q4MH11_9PLEO</name>
<accession>A0A4Q4MH11</accession>
<organism evidence="3 4">
    <name type="scientific">Alternaria tenuissima</name>
    <dbReference type="NCBI Taxonomy" id="119927"/>
    <lineage>
        <taxon>Eukaryota</taxon>
        <taxon>Fungi</taxon>
        <taxon>Dikarya</taxon>
        <taxon>Ascomycota</taxon>
        <taxon>Pezizomycotina</taxon>
        <taxon>Dothideomycetes</taxon>
        <taxon>Pleosporomycetidae</taxon>
        <taxon>Pleosporales</taxon>
        <taxon>Pleosporineae</taxon>
        <taxon>Pleosporaceae</taxon>
        <taxon>Alternaria</taxon>
        <taxon>Alternaria sect. Alternaria</taxon>
        <taxon>Alternaria alternata complex</taxon>
    </lineage>
</organism>
<dbReference type="PROSITE" id="PS50097">
    <property type="entry name" value="BTB"/>
    <property type="match status" value="1"/>
</dbReference>
<dbReference type="CDD" id="cd18186">
    <property type="entry name" value="BTB_POZ_ZBTB_KLHL-like"/>
    <property type="match status" value="1"/>
</dbReference>
<dbReference type="EMBL" id="PDXA01000016">
    <property type="protein sequence ID" value="RYN51240.1"/>
    <property type="molecule type" value="Genomic_DNA"/>
</dbReference>
<protein>
    <recommendedName>
        <fullName evidence="2">BTB domain-containing protein</fullName>
    </recommendedName>
</protein>
<reference evidence="4" key="1">
    <citation type="journal article" date="2019" name="bioRxiv">
        <title>Genomics, evolutionary history and diagnostics of the Alternaria alternata species group including apple and Asian pear pathotypes.</title>
        <authorList>
            <person name="Armitage A.D."/>
            <person name="Cockerton H.M."/>
            <person name="Sreenivasaprasad S."/>
            <person name="Woodhall J.W."/>
            <person name="Lane C.R."/>
            <person name="Harrison R.J."/>
            <person name="Clarkson J.P."/>
        </authorList>
    </citation>
    <scope>NUCLEOTIDE SEQUENCE [LARGE SCALE GENOMIC DNA]</scope>
    <source>
        <strain evidence="4">FERA 1082</strain>
    </source>
</reference>
<sequence>MSPGLPNPNLAATTESPFDLDDLDDISDWDTDQLSPSFSLSARLQIHRSTSLQTEGMSSATISTPKAMPPLHSVIAQHGAIAAIIVEVGPDRRKYHVQKAFLTHYSEYFSKALNGAWKEAKDKIIRLTDIEPAIFGLFIEWLYTQNLPNLITLNANKIDLSSRLWKIKLYIFADRFAVSRLRTALNLEIVKLTMPLHTSIWDYASIVYAFANLPSTDPLLDFFVDFHYAYWDDTGDESQDKDRFDELPREFLLRFFKRVERRDVLKSDFVLPALMISISAATTNTRQIRKRGNAVTNPSRNPNRFLLNGGSEALSGQELSSSERRKSRTLLPEKSPIEGSANLNNTRRSP</sequence>
<dbReference type="Pfam" id="PF00651">
    <property type="entry name" value="BTB"/>
    <property type="match status" value="1"/>
</dbReference>
<dbReference type="SUPFAM" id="SSF54695">
    <property type="entry name" value="POZ domain"/>
    <property type="match status" value="1"/>
</dbReference>
<evidence type="ECO:0000313" key="4">
    <source>
        <dbReference type="Proteomes" id="UP000292402"/>
    </source>
</evidence>
<dbReference type="SMART" id="SM00225">
    <property type="entry name" value="BTB"/>
    <property type="match status" value="1"/>
</dbReference>
<dbReference type="AlphaFoldDB" id="A0A4Q4MH11"/>
<evidence type="ECO:0000313" key="3">
    <source>
        <dbReference type="EMBL" id="RYN51240.1"/>
    </source>
</evidence>
<feature type="region of interest" description="Disordered" evidence="1">
    <location>
        <begin position="309"/>
        <end position="350"/>
    </location>
</feature>
<dbReference type="PANTHER" id="PTHR47843:SF2">
    <property type="entry name" value="BTB DOMAIN-CONTAINING PROTEIN"/>
    <property type="match status" value="1"/>
</dbReference>
<gene>
    <name evidence="3" type="ORF">AA0114_g5620</name>
</gene>
<evidence type="ECO:0000256" key="1">
    <source>
        <dbReference type="SAM" id="MobiDB-lite"/>
    </source>
</evidence>
<proteinExistence type="predicted"/>
<feature type="domain" description="BTB" evidence="2">
    <location>
        <begin position="82"/>
        <end position="147"/>
    </location>
</feature>
<dbReference type="PANTHER" id="PTHR47843">
    <property type="entry name" value="BTB DOMAIN-CONTAINING PROTEIN-RELATED"/>
    <property type="match status" value="1"/>
</dbReference>
<dbReference type="Gene3D" id="3.30.710.10">
    <property type="entry name" value="Potassium Channel Kv1.1, Chain A"/>
    <property type="match status" value="1"/>
</dbReference>
<dbReference type="InterPro" id="IPR011333">
    <property type="entry name" value="SKP1/BTB/POZ_sf"/>
</dbReference>